<reference evidence="2 3" key="1">
    <citation type="journal article" date="2009" name="Nature">
        <title>The Sorghum bicolor genome and the diversification of grasses.</title>
        <authorList>
            <person name="Paterson A.H."/>
            <person name="Bowers J.E."/>
            <person name="Bruggmann R."/>
            <person name="Dubchak I."/>
            <person name="Grimwood J."/>
            <person name="Gundlach H."/>
            <person name="Haberer G."/>
            <person name="Hellsten U."/>
            <person name="Mitros T."/>
            <person name="Poliakov A."/>
            <person name="Schmutz J."/>
            <person name="Spannagl M."/>
            <person name="Tang H."/>
            <person name="Wang X."/>
            <person name="Wicker T."/>
            <person name="Bharti A.K."/>
            <person name="Chapman J."/>
            <person name="Feltus F.A."/>
            <person name="Gowik U."/>
            <person name="Grigoriev I.V."/>
            <person name="Lyons E."/>
            <person name="Maher C.A."/>
            <person name="Martis M."/>
            <person name="Narechania A."/>
            <person name="Otillar R.P."/>
            <person name="Penning B.W."/>
            <person name="Salamov A.A."/>
            <person name="Wang Y."/>
            <person name="Zhang L."/>
            <person name="Carpita N.C."/>
            <person name="Freeling M."/>
            <person name="Gingle A.R."/>
            <person name="Hash C.T."/>
            <person name="Keller B."/>
            <person name="Klein P."/>
            <person name="Kresovich S."/>
            <person name="McCann M.C."/>
            <person name="Ming R."/>
            <person name="Peterson D.G."/>
            <person name="Mehboob-ur-Rahman"/>
            <person name="Ware D."/>
            <person name="Westhoff P."/>
            <person name="Mayer K.F."/>
            <person name="Messing J."/>
            <person name="Rokhsar D.S."/>
        </authorList>
    </citation>
    <scope>NUCLEOTIDE SEQUENCE [LARGE SCALE GENOMIC DNA]</scope>
    <source>
        <strain evidence="3">cv. BTx623</strain>
    </source>
</reference>
<dbReference type="STRING" id="4558.C5WTJ1"/>
<dbReference type="EMBL" id="CM000760">
    <property type="protein sequence ID" value="EER92001.1"/>
    <property type="molecule type" value="Genomic_DNA"/>
</dbReference>
<keyword evidence="1" id="KW-0812">Transmembrane</keyword>
<dbReference type="InParanoid" id="C5WTJ1"/>
<dbReference type="InterPro" id="IPR011989">
    <property type="entry name" value="ARM-like"/>
</dbReference>
<dbReference type="Proteomes" id="UP000000768">
    <property type="component" value="Chromosome 1"/>
</dbReference>
<evidence type="ECO:0000313" key="2">
    <source>
        <dbReference type="EMBL" id="EER92001.1"/>
    </source>
</evidence>
<dbReference type="SUPFAM" id="SSF48371">
    <property type="entry name" value="ARM repeat"/>
    <property type="match status" value="1"/>
</dbReference>
<keyword evidence="1" id="KW-1133">Transmembrane helix</keyword>
<dbReference type="Gene3D" id="1.25.10.10">
    <property type="entry name" value="Leucine-rich Repeat Variant"/>
    <property type="match status" value="1"/>
</dbReference>
<keyword evidence="1" id="KW-0472">Membrane</keyword>
<dbReference type="eggNOG" id="ENOG502QRQI">
    <property type="taxonomic scope" value="Eukaryota"/>
</dbReference>
<dbReference type="PANTHER" id="PTHR33115">
    <property type="entry name" value="ARM REPEAT SUPERFAMILY PROTEIN"/>
    <property type="match status" value="1"/>
</dbReference>
<dbReference type="HOGENOM" id="CLU_006857_2_1_1"/>
<dbReference type="InterPro" id="IPR016024">
    <property type="entry name" value="ARM-type_fold"/>
</dbReference>
<protein>
    <submittedName>
        <fullName evidence="2">Uncharacterized protein</fullName>
    </submittedName>
</protein>
<accession>C5WTJ1</accession>
<reference evidence="3" key="2">
    <citation type="journal article" date="2018" name="Plant J.">
        <title>The Sorghum bicolor reference genome: improved assembly, gene annotations, a transcriptome atlas, and signatures of genome organization.</title>
        <authorList>
            <person name="McCormick R.F."/>
            <person name="Truong S.K."/>
            <person name="Sreedasyam A."/>
            <person name="Jenkins J."/>
            <person name="Shu S."/>
            <person name="Sims D."/>
            <person name="Kennedy M."/>
            <person name="Amirebrahimi M."/>
            <person name="Weers B.D."/>
            <person name="McKinley B."/>
            <person name="Mattison A."/>
            <person name="Morishige D.T."/>
            <person name="Grimwood J."/>
            <person name="Schmutz J."/>
            <person name="Mullet J.E."/>
        </authorList>
    </citation>
    <scope>NUCLEOTIDE SEQUENCE [LARGE SCALE GENOMIC DNA]</scope>
    <source>
        <strain evidence="3">cv. BTx623</strain>
    </source>
</reference>
<dbReference type="FunCoup" id="C5WTJ1">
    <property type="interactions" value="398"/>
</dbReference>
<dbReference type="KEGG" id="sbi:8058794"/>
<evidence type="ECO:0000256" key="1">
    <source>
        <dbReference type="SAM" id="Phobius"/>
    </source>
</evidence>
<keyword evidence="3" id="KW-1185">Reference proteome</keyword>
<gene>
    <name evidence="2" type="ORF">SORBI_3001G310600</name>
</gene>
<dbReference type="AlphaFoldDB" id="C5WTJ1"/>
<proteinExistence type="predicted"/>
<name>C5WTJ1_SORBI</name>
<feature type="transmembrane region" description="Helical" evidence="1">
    <location>
        <begin position="74"/>
        <end position="94"/>
    </location>
</feature>
<sequence length="746" mass="81255">MDRRVTLATSSLNVLSPDHDQVPTLFEPQKAVTSPPPRVRAIVADDEDDAAPPERRLTMLALQLAVLEKAASRLGTLGFIWATVVLLAGFAITLGQTDFWCVTTLLLVEGVRILGRSHELEWQHRTTPGRAPVSWAVGRVFHWLQLLSASSCAALSLVRLVHQRYGGGGGTELPHVVDANRHSALDIFYGLALAEALLFLVEKALWQWRVDHHRLLERVATDCNLVATDSGAVAVRRFFYDSYARCLNGSVFDGLHMDLVSYADELLTAGTHYDEQRLGASILAALVESDRFAGATLRKIGTSGPTIERLIEMLSWKSASEKDVRRSAAVVVLMLTGRKLNALRVAGIPGAMESVASLLYADLDELNLLGLSILNKLARDHDNCDKIGKTRGLLDTIISYSGVVANGPATGPPTDMCLKAVKQSLRVVKRLASTTGTTGKLLRRELSDIVFTVSNIREVLQQQQQQQQDEKDVSELHRLAIAILTNLAMDEEARETIGATGGVVSTLVAMFLPEKQEAAPPPDRHKDAVRLEAGEALAMLALDSRRNCGAIIKAFGGGVERLVEALSDPIVVISVGRILRNLCTYAGEEWQLTLRGVTAGATKVLRNIMVEKTKLLNISLGLAAQMVRFMQPGELRASLATAGVTDAALARRLVLVLGEYSRPSLEVPRIRLYTLELAIALMRSDARFVTLFVELGMEAEQRRVAETTSGLECFNVFSGSVGLSRRAVSVASLVDSAMELMRQQQA</sequence>
<dbReference type="OMA" id="NEATECI"/>
<organism evidence="2 3">
    <name type="scientific">Sorghum bicolor</name>
    <name type="common">Sorghum</name>
    <name type="synonym">Sorghum vulgare</name>
    <dbReference type="NCBI Taxonomy" id="4558"/>
    <lineage>
        <taxon>Eukaryota</taxon>
        <taxon>Viridiplantae</taxon>
        <taxon>Streptophyta</taxon>
        <taxon>Embryophyta</taxon>
        <taxon>Tracheophyta</taxon>
        <taxon>Spermatophyta</taxon>
        <taxon>Magnoliopsida</taxon>
        <taxon>Liliopsida</taxon>
        <taxon>Poales</taxon>
        <taxon>Poaceae</taxon>
        <taxon>PACMAD clade</taxon>
        <taxon>Panicoideae</taxon>
        <taxon>Andropogonodae</taxon>
        <taxon>Andropogoneae</taxon>
        <taxon>Sorghinae</taxon>
        <taxon>Sorghum</taxon>
    </lineage>
</organism>
<dbReference type="OrthoDB" id="662108at2759"/>
<evidence type="ECO:0000313" key="3">
    <source>
        <dbReference type="Proteomes" id="UP000000768"/>
    </source>
</evidence>
<dbReference type="PANTHER" id="PTHR33115:SF33">
    <property type="entry name" value="OS03G0145400 PROTEIN"/>
    <property type="match status" value="1"/>
</dbReference>
<dbReference type="Gramene" id="EER92001">
    <property type="protein sequence ID" value="EER92001"/>
    <property type="gene ID" value="SORBI_3001G310600"/>
</dbReference>